<gene>
    <name evidence="1" type="ORF">ACH5RR_010621</name>
</gene>
<dbReference type="Pfam" id="PF14223">
    <property type="entry name" value="Retrotran_gag_2"/>
    <property type="match status" value="1"/>
</dbReference>
<comment type="caution">
    <text evidence="1">The sequence shown here is derived from an EMBL/GenBank/DDBJ whole genome shotgun (WGS) entry which is preliminary data.</text>
</comment>
<organism evidence="1 2">
    <name type="scientific">Cinchona calisaya</name>
    <dbReference type="NCBI Taxonomy" id="153742"/>
    <lineage>
        <taxon>Eukaryota</taxon>
        <taxon>Viridiplantae</taxon>
        <taxon>Streptophyta</taxon>
        <taxon>Embryophyta</taxon>
        <taxon>Tracheophyta</taxon>
        <taxon>Spermatophyta</taxon>
        <taxon>Magnoliopsida</taxon>
        <taxon>eudicotyledons</taxon>
        <taxon>Gunneridae</taxon>
        <taxon>Pentapetalae</taxon>
        <taxon>asterids</taxon>
        <taxon>lamiids</taxon>
        <taxon>Gentianales</taxon>
        <taxon>Rubiaceae</taxon>
        <taxon>Cinchonoideae</taxon>
        <taxon>Cinchoneae</taxon>
        <taxon>Cinchona</taxon>
    </lineage>
</organism>
<sequence length="70" mass="8245">MATDNKPDPDKDKEKDEHAKWEVKDAQIMAWILGSVDPNIILNLQPFKTAAEMWNYLKKLYSQHNTARRF</sequence>
<accession>A0ABD3AJF5</accession>
<evidence type="ECO:0000313" key="1">
    <source>
        <dbReference type="EMBL" id="KAL3531299.1"/>
    </source>
</evidence>
<evidence type="ECO:0000313" key="2">
    <source>
        <dbReference type="Proteomes" id="UP001630127"/>
    </source>
</evidence>
<keyword evidence="2" id="KW-1185">Reference proteome</keyword>
<name>A0ABD3AJF5_9GENT</name>
<dbReference type="AlphaFoldDB" id="A0ABD3AJF5"/>
<dbReference type="Proteomes" id="UP001630127">
    <property type="component" value="Unassembled WGS sequence"/>
</dbReference>
<proteinExistence type="predicted"/>
<reference evidence="1 2" key="1">
    <citation type="submission" date="2024-11" db="EMBL/GenBank/DDBJ databases">
        <title>A near-complete genome assembly of Cinchona calisaya.</title>
        <authorList>
            <person name="Lian D.C."/>
            <person name="Zhao X.W."/>
            <person name="Wei L."/>
        </authorList>
    </citation>
    <scope>NUCLEOTIDE SEQUENCE [LARGE SCALE GENOMIC DNA]</scope>
    <source>
        <tissue evidence="1">Nenye</tissue>
    </source>
</reference>
<protein>
    <submittedName>
        <fullName evidence="1">Uncharacterized protein</fullName>
    </submittedName>
</protein>
<dbReference type="EMBL" id="JBJUIK010000004">
    <property type="protein sequence ID" value="KAL3531299.1"/>
    <property type="molecule type" value="Genomic_DNA"/>
</dbReference>